<name>A0A939JIA0_9ACTN</name>
<organism evidence="1 2">
    <name type="scientific">Streptomyces beijiangensis</name>
    <dbReference type="NCBI Taxonomy" id="163361"/>
    <lineage>
        <taxon>Bacteria</taxon>
        <taxon>Bacillati</taxon>
        <taxon>Actinomycetota</taxon>
        <taxon>Actinomycetes</taxon>
        <taxon>Kitasatosporales</taxon>
        <taxon>Streptomycetaceae</taxon>
        <taxon>Streptomyces</taxon>
    </lineage>
</organism>
<sequence length="151" mass="16511">MIKDPGTVWNGPFPYDVLAAVGVTPETTQRDLQKDISFELMLQGLMTPEAQTAWHELRTPDSRLLMDLLMYDVDPAAGIAAELAETEAALRDPGVPEEAAQCLALPPVRELSLLVDELDGVALELPEPPVLPALADPLPPDLPHELIRFDR</sequence>
<keyword evidence="2" id="KW-1185">Reference proteome</keyword>
<proteinExistence type="predicted"/>
<evidence type="ECO:0000313" key="2">
    <source>
        <dbReference type="Proteomes" id="UP000664167"/>
    </source>
</evidence>
<comment type="caution">
    <text evidence="1">The sequence shown here is derived from an EMBL/GenBank/DDBJ whole genome shotgun (WGS) entry which is preliminary data.</text>
</comment>
<dbReference type="RefSeq" id="WP_206962389.1">
    <property type="nucleotide sequence ID" value="NZ_BAAAJJ010000007.1"/>
</dbReference>
<gene>
    <name evidence="1" type="ORF">J0695_14235</name>
</gene>
<dbReference type="AlphaFoldDB" id="A0A939JIA0"/>
<dbReference type="Proteomes" id="UP000664167">
    <property type="component" value="Unassembled WGS sequence"/>
</dbReference>
<evidence type="ECO:0000313" key="1">
    <source>
        <dbReference type="EMBL" id="MBO0512960.1"/>
    </source>
</evidence>
<accession>A0A939JIA0</accession>
<reference evidence="1" key="1">
    <citation type="submission" date="2021-03" db="EMBL/GenBank/DDBJ databases">
        <title>Streptomyces poriferae sp. nov., a novel marine sponge-derived Actinobacteria species with anti-MRSA activity.</title>
        <authorList>
            <person name="Sandoval-Powers M."/>
            <person name="Kralova S."/>
            <person name="Nguyen G.-S."/>
            <person name="Fawwal D."/>
            <person name="Degnes K."/>
            <person name="Klinkenberg G."/>
            <person name="Sletta H."/>
            <person name="Wentzel A."/>
            <person name="Liles M.R."/>
        </authorList>
    </citation>
    <scope>NUCLEOTIDE SEQUENCE</scope>
    <source>
        <strain evidence="1">DSM 41794</strain>
    </source>
</reference>
<protein>
    <submittedName>
        <fullName evidence="1">Uncharacterized protein</fullName>
    </submittedName>
</protein>
<dbReference type="EMBL" id="JAFLRJ010000127">
    <property type="protein sequence ID" value="MBO0512960.1"/>
    <property type="molecule type" value="Genomic_DNA"/>
</dbReference>